<keyword evidence="1" id="KW-0732">Signal</keyword>
<reference evidence="2 3" key="1">
    <citation type="submission" date="2024-04" db="EMBL/GenBank/DDBJ databases">
        <authorList>
            <consortium name="Molecular Ecology Group"/>
        </authorList>
    </citation>
    <scope>NUCLEOTIDE SEQUENCE [LARGE SCALE GENOMIC DNA]</scope>
</reference>
<name>A0AAV2N348_9HYME</name>
<protein>
    <submittedName>
        <fullName evidence="2">Uncharacterized protein</fullName>
    </submittedName>
</protein>
<feature type="chain" id="PRO_5043830816" evidence="1">
    <location>
        <begin position="19"/>
        <end position="117"/>
    </location>
</feature>
<feature type="signal peptide" evidence="1">
    <location>
        <begin position="1"/>
        <end position="18"/>
    </location>
</feature>
<accession>A0AAV2N348</accession>
<sequence>MPWIRPEFAIHWTIFVDAIRLLTTSQEGINIWSCACSAMLVQLCPARSGPHEGCACEGSWRGVYGVTGILGAMTCHIYPCNTSTHHYSYRGSLHATDSGRIQEGTFRKLRDENRRQQ</sequence>
<keyword evidence="3" id="KW-1185">Reference proteome</keyword>
<gene>
    <name evidence="2" type="ORF">LPLAT_LOCUS763</name>
</gene>
<evidence type="ECO:0000313" key="2">
    <source>
        <dbReference type="EMBL" id="CAL1673990.1"/>
    </source>
</evidence>
<organism evidence="2 3">
    <name type="scientific">Lasius platythorax</name>
    <dbReference type="NCBI Taxonomy" id="488582"/>
    <lineage>
        <taxon>Eukaryota</taxon>
        <taxon>Metazoa</taxon>
        <taxon>Ecdysozoa</taxon>
        <taxon>Arthropoda</taxon>
        <taxon>Hexapoda</taxon>
        <taxon>Insecta</taxon>
        <taxon>Pterygota</taxon>
        <taxon>Neoptera</taxon>
        <taxon>Endopterygota</taxon>
        <taxon>Hymenoptera</taxon>
        <taxon>Apocrita</taxon>
        <taxon>Aculeata</taxon>
        <taxon>Formicoidea</taxon>
        <taxon>Formicidae</taxon>
        <taxon>Formicinae</taxon>
        <taxon>Lasius</taxon>
        <taxon>Lasius</taxon>
    </lineage>
</organism>
<evidence type="ECO:0000256" key="1">
    <source>
        <dbReference type="SAM" id="SignalP"/>
    </source>
</evidence>
<dbReference type="EMBL" id="OZ034824">
    <property type="protein sequence ID" value="CAL1673990.1"/>
    <property type="molecule type" value="Genomic_DNA"/>
</dbReference>
<dbReference type="Proteomes" id="UP001497644">
    <property type="component" value="Chromosome 1"/>
</dbReference>
<dbReference type="AlphaFoldDB" id="A0AAV2N348"/>
<proteinExistence type="predicted"/>
<evidence type="ECO:0000313" key="3">
    <source>
        <dbReference type="Proteomes" id="UP001497644"/>
    </source>
</evidence>